<evidence type="ECO:0000313" key="1">
    <source>
        <dbReference type="EMBL" id="GMH60981.1"/>
    </source>
</evidence>
<dbReference type="AlphaFoldDB" id="A0A9W6ZWG0"/>
<name>A0A9W6ZWG0_9STRA</name>
<keyword evidence="2" id="KW-1185">Reference proteome</keyword>
<dbReference type="Proteomes" id="UP001165122">
    <property type="component" value="Unassembled WGS sequence"/>
</dbReference>
<evidence type="ECO:0000313" key="2">
    <source>
        <dbReference type="Proteomes" id="UP001165122"/>
    </source>
</evidence>
<protein>
    <submittedName>
        <fullName evidence="1">Uncharacterized protein</fullName>
    </submittedName>
</protein>
<dbReference type="EMBL" id="BRXW01000504">
    <property type="protein sequence ID" value="GMH60981.1"/>
    <property type="molecule type" value="Genomic_DNA"/>
</dbReference>
<organism evidence="1 2">
    <name type="scientific">Triparma laevis f. longispina</name>
    <dbReference type="NCBI Taxonomy" id="1714387"/>
    <lineage>
        <taxon>Eukaryota</taxon>
        <taxon>Sar</taxon>
        <taxon>Stramenopiles</taxon>
        <taxon>Ochrophyta</taxon>
        <taxon>Bolidophyceae</taxon>
        <taxon>Parmales</taxon>
        <taxon>Triparmaceae</taxon>
        <taxon>Triparma</taxon>
    </lineage>
</organism>
<gene>
    <name evidence="1" type="ORF">TrLO_g13658</name>
</gene>
<proteinExistence type="predicted"/>
<reference evidence="2" key="1">
    <citation type="journal article" date="2023" name="Commun. Biol.">
        <title>Genome analysis of Parmales, the sister group of diatoms, reveals the evolutionary specialization of diatoms from phago-mixotrophs to photoautotrophs.</title>
        <authorList>
            <person name="Ban H."/>
            <person name="Sato S."/>
            <person name="Yoshikawa S."/>
            <person name="Yamada K."/>
            <person name="Nakamura Y."/>
            <person name="Ichinomiya M."/>
            <person name="Sato N."/>
            <person name="Blanc-Mathieu R."/>
            <person name="Endo H."/>
            <person name="Kuwata A."/>
            <person name="Ogata H."/>
        </authorList>
    </citation>
    <scope>NUCLEOTIDE SEQUENCE [LARGE SCALE GENOMIC DNA]</scope>
    <source>
        <strain evidence="2">NIES 3700</strain>
    </source>
</reference>
<dbReference type="OrthoDB" id="10318392at2759"/>
<comment type="caution">
    <text evidence="1">The sequence shown here is derived from an EMBL/GenBank/DDBJ whole genome shotgun (WGS) entry which is preliminary data.</text>
</comment>
<accession>A0A9W6ZWG0</accession>
<sequence length="269" mass="30141">MIRFLRPRLSYLQRRTLSSSAIKPYYDSQSARWITPHDREYFRFSVDATSHPLLLDDDALLTPLHERHIALIELSSLYSTFVLPSTPILQNNNNIEAHSTMIDDESVMVVPSIFPYHASTSAPSNVIFDVSVDVEKSADVESMVNHVQGHFSKNNRVRSTLTNFSNLSAVDVGSLCGKLCDAGCEEIFLNNVEVSDVDDLLEVMEEICYVDAPGGPMLGRLGLNYIASDEEFLEEAIFNFGCSKLRIKINEAEQVKGIIKDRGFTSDLK</sequence>